<dbReference type="EMBL" id="FNFU01000009">
    <property type="protein sequence ID" value="SDK62485.1"/>
    <property type="molecule type" value="Genomic_DNA"/>
</dbReference>
<name>A0A1G9DF08_9MICO</name>
<evidence type="ECO:0000256" key="2">
    <source>
        <dbReference type="ARBA" id="ARBA00000565"/>
    </source>
</evidence>
<keyword evidence="7 12" id="KW-0418">Kinase</keyword>
<dbReference type="GO" id="GO:0005829">
    <property type="term" value="C:cytosol"/>
    <property type="evidence" value="ECO:0007669"/>
    <property type="project" value="TreeGrafter"/>
</dbReference>
<dbReference type="InterPro" id="IPR004305">
    <property type="entry name" value="Thiaminase-2/PQQC"/>
</dbReference>
<reference evidence="12 13" key="1">
    <citation type="submission" date="2016-10" db="EMBL/GenBank/DDBJ databases">
        <authorList>
            <person name="de Groot N.N."/>
        </authorList>
    </citation>
    <scope>NUCLEOTIDE SEQUENCE [LARGE SCALE GENOMIC DNA]</scope>
    <source>
        <strain evidence="12 13">CGMCC 1.5382</strain>
    </source>
</reference>
<dbReference type="Gene3D" id="3.40.1190.20">
    <property type="match status" value="1"/>
</dbReference>
<feature type="domain" description="Pyridoxamine kinase/Phosphomethylpyrimidine kinase" evidence="11">
    <location>
        <begin position="24"/>
        <end position="275"/>
    </location>
</feature>
<keyword evidence="13" id="KW-1185">Reference proteome</keyword>
<feature type="domain" description="Thiaminase-2/PQQC" evidence="10">
    <location>
        <begin position="299"/>
        <end position="498"/>
    </location>
</feature>
<protein>
    <submittedName>
        <fullName evidence="12">Hydroxymethylpyrimidine/phosphomethylpyrimidine kinase</fullName>
    </submittedName>
</protein>
<keyword evidence="9" id="KW-0784">Thiamine biosynthesis</keyword>
<evidence type="ECO:0000313" key="12">
    <source>
        <dbReference type="EMBL" id="SDK62485.1"/>
    </source>
</evidence>
<dbReference type="UniPathway" id="UPA00060">
    <property type="reaction ID" value="UER00138"/>
</dbReference>
<evidence type="ECO:0000259" key="11">
    <source>
        <dbReference type="Pfam" id="PF08543"/>
    </source>
</evidence>
<gene>
    <name evidence="12" type="ORF">SAMN05216282_10911</name>
</gene>
<dbReference type="GO" id="GO:0008972">
    <property type="term" value="F:phosphomethylpyrimidine kinase activity"/>
    <property type="evidence" value="ECO:0007669"/>
    <property type="project" value="UniProtKB-EC"/>
</dbReference>
<evidence type="ECO:0000313" key="13">
    <source>
        <dbReference type="Proteomes" id="UP000198701"/>
    </source>
</evidence>
<evidence type="ECO:0000256" key="8">
    <source>
        <dbReference type="ARBA" id="ARBA00022840"/>
    </source>
</evidence>
<evidence type="ECO:0000256" key="6">
    <source>
        <dbReference type="ARBA" id="ARBA00022741"/>
    </source>
</evidence>
<dbReference type="Pfam" id="PF08543">
    <property type="entry name" value="Phos_pyr_kin"/>
    <property type="match status" value="1"/>
</dbReference>
<dbReference type="SUPFAM" id="SSF48613">
    <property type="entry name" value="Heme oxygenase-like"/>
    <property type="match status" value="1"/>
</dbReference>
<sequence length="507" mass="54012">MNTHVAPGLELRVTPRVLSIAGTDPTGGAGIQADLKSIAANGGYGMAVVTALVAQNTCGVRAVHTPPVEFLRQQLDAVSEDVTIDAVKIGMLADVAVIREVRSWLEANRPPLVVLDPVMVATSGDRLLEPSAEQALRNLVPLVDLVTPNLPELAVLLGEPPAENWSEAVEQARRLSAATGVTVLVKGGHLTGESCPDALVNSHGLLADTVVEFALPRVETSNTHGTGCSLSSAMATVQARTGDWADSLAQVKAWLHDALVHADDLEVGAGNGPIHHFHRLFAGKAPVGQEFSRSLWQDIEPTRTAIFDLPFIEALGDGTLDEAEFSYYLAQDALYLNTYSRVLARASALAPTESAQLFWANSARVCLEVESDLHRTWLGADTAPRKLGPVTKGYLDHLLAASVQGSYAVLVAAILPCYWLYADVGDRLHARFLARGDGSVHPYAAWLETYADEGFAAATRQAIAFTDEAAGNASAQERAAMRTAFAQSSRCELDFFDAPRLHAGASS</sequence>
<proteinExistence type="predicted"/>
<dbReference type="GO" id="GO:0009228">
    <property type="term" value="P:thiamine biosynthetic process"/>
    <property type="evidence" value="ECO:0007669"/>
    <property type="project" value="UniProtKB-KW"/>
</dbReference>
<comment type="catalytic activity">
    <reaction evidence="1">
        <text>4-amino-5-hydroxymethyl-2-methylpyrimidine + ATP = 4-amino-2-methyl-5-(phosphooxymethyl)pyrimidine + ADP + H(+)</text>
        <dbReference type="Rhea" id="RHEA:23096"/>
        <dbReference type="ChEBI" id="CHEBI:15378"/>
        <dbReference type="ChEBI" id="CHEBI:16892"/>
        <dbReference type="ChEBI" id="CHEBI:30616"/>
        <dbReference type="ChEBI" id="CHEBI:58354"/>
        <dbReference type="ChEBI" id="CHEBI:456216"/>
        <dbReference type="EC" id="2.7.1.49"/>
    </reaction>
</comment>
<keyword evidence="5" id="KW-0808">Transferase</keyword>
<evidence type="ECO:0000256" key="4">
    <source>
        <dbReference type="ARBA" id="ARBA00004769"/>
    </source>
</evidence>
<dbReference type="FunFam" id="3.40.1190.20:FF:000003">
    <property type="entry name" value="Phosphomethylpyrimidine kinase ThiD"/>
    <property type="match status" value="1"/>
</dbReference>
<organism evidence="12 13">
    <name type="scientific">Cryobacterium psychrotolerans</name>
    <dbReference type="NCBI Taxonomy" id="386301"/>
    <lineage>
        <taxon>Bacteria</taxon>
        <taxon>Bacillati</taxon>
        <taxon>Actinomycetota</taxon>
        <taxon>Actinomycetes</taxon>
        <taxon>Micrococcales</taxon>
        <taxon>Microbacteriaceae</taxon>
        <taxon>Cryobacterium</taxon>
    </lineage>
</organism>
<accession>A0A1G9DF08</accession>
<dbReference type="Proteomes" id="UP000198701">
    <property type="component" value="Unassembled WGS sequence"/>
</dbReference>
<dbReference type="PANTHER" id="PTHR20858">
    <property type="entry name" value="PHOSPHOMETHYLPYRIMIDINE KINASE"/>
    <property type="match status" value="1"/>
</dbReference>
<dbReference type="PANTHER" id="PTHR20858:SF17">
    <property type="entry name" value="HYDROXYMETHYLPYRIMIDINE_PHOSPHOMETHYLPYRIMIDINE KINASE THI20-RELATED"/>
    <property type="match status" value="1"/>
</dbReference>
<evidence type="ECO:0000256" key="3">
    <source>
        <dbReference type="ARBA" id="ARBA00003848"/>
    </source>
</evidence>
<dbReference type="OrthoDB" id="34166at2"/>
<dbReference type="SUPFAM" id="SSF53613">
    <property type="entry name" value="Ribokinase-like"/>
    <property type="match status" value="1"/>
</dbReference>
<evidence type="ECO:0000256" key="7">
    <source>
        <dbReference type="ARBA" id="ARBA00022777"/>
    </source>
</evidence>
<dbReference type="CDD" id="cd19365">
    <property type="entry name" value="TenA_C-like"/>
    <property type="match status" value="1"/>
</dbReference>
<evidence type="ECO:0000256" key="5">
    <source>
        <dbReference type="ARBA" id="ARBA00022679"/>
    </source>
</evidence>
<dbReference type="GO" id="GO:0009229">
    <property type="term" value="P:thiamine diphosphate biosynthetic process"/>
    <property type="evidence" value="ECO:0007669"/>
    <property type="project" value="UniProtKB-UniPathway"/>
</dbReference>
<dbReference type="InterPro" id="IPR013749">
    <property type="entry name" value="PM/HMP-P_kinase-1"/>
</dbReference>
<dbReference type="NCBIfam" id="TIGR00097">
    <property type="entry name" value="HMP-P_kinase"/>
    <property type="match status" value="1"/>
</dbReference>
<dbReference type="STRING" id="386301.SAMN05216282_10911"/>
<dbReference type="GO" id="GO:0008902">
    <property type="term" value="F:hydroxymethylpyrimidine kinase activity"/>
    <property type="evidence" value="ECO:0007669"/>
    <property type="project" value="UniProtKB-EC"/>
</dbReference>
<comment type="catalytic activity">
    <reaction evidence="2">
        <text>4-amino-2-methyl-5-(phosphooxymethyl)pyrimidine + ATP = 4-amino-2-methyl-5-(diphosphooxymethyl)pyrimidine + ADP</text>
        <dbReference type="Rhea" id="RHEA:19893"/>
        <dbReference type="ChEBI" id="CHEBI:30616"/>
        <dbReference type="ChEBI" id="CHEBI:57841"/>
        <dbReference type="ChEBI" id="CHEBI:58354"/>
        <dbReference type="ChEBI" id="CHEBI:456216"/>
        <dbReference type="EC" id="2.7.4.7"/>
    </reaction>
</comment>
<dbReference type="InterPro" id="IPR004399">
    <property type="entry name" value="HMP/HMP-P_kinase_dom"/>
</dbReference>
<dbReference type="Pfam" id="PF03070">
    <property type="entry name" value="TENA_THI-4"/>
    <property type="match status" value="1"/>
</dbReference>
<comment type="pathway">
    <text evidence="4">Cofactor biosynthesis; thiamine diphosphate biosynthesis; 4-amino-2-methyl-5-diphosphomethylpyrimidine from 5-amino-1-(5-phospho-D-ribosyl)imidazole: step 3/3.</text>
</comment>
<dbReference type="InterPro" id="IPR029056">
    <property type="entry name" value="Ribokinase-like"/>
</dbReference>
<dbReference type="AlphaFoldDB" id="A0A1G9DF08"/>
<dbReference type="RefSeq" id="WP_092323562.1">
    <property type="nucleotide sequence ID" value="NZ_FNFU01000009.1"/>
</dbReference>
<dbReference type="InterPro" id="IPR016084">
    <property type="entry name" value="Haem_Oase-like_multi-hlx"/>
</dbReference>
<evidence type="ECO:0000256" key="9">
    <source>
        <dbReference type="ARBA" id="ARBA00022977"/>
    </source>
</evidence>
<keyword evidence="8" id="KW-0067">ATP-binding</keyword>
<dbReference type="Gene3D" id="1.20.910.10">
    <property type="entry name" value="Heme oxygenase-like"/>
    <property type="match status" value="1"/>
</dbReference>
<dbReference type="CDD" id="cd01169">
    <property type="entry name" value="HMPP_kinase"/>
    <property type="match status" value="1"/>
</dbReference>
<dbReference type="GO" id="GO:0005524">
    <property type="term" value="F:ATP binding"/>
    <property type="evidence" value="ECO:0007669"/>
    <property type="project" value="UniProtKB-KW"/>
</dbReference>
<evidence type="ECO:0000259" key="10">
    <source>
        <dbReference type="Pfam" id="PF03070"/>
    </source>
</evidence>
<comment type="function">
    <text evidence="3">Catalyzes the phosphorylation of hydroxymethylpyrimidine phosphate (HMP-P) to HMP-PP, and of HMP to HMP-P.</text>
</comment>
<keyword evidence="6" id="KW-0547">Nucleotide-binding</keyword>
<evidence type="ECO:0000256" key="1">
    <source>
        <dbReference type="ARBA" id="ARBA00000151"/>
    </source>
</evidence>